<dbReference type="Gene3D" id="1.10.10.10">
    <property type="entry name" value="Winged helix-like DNA-binding domain superfamily/Winged helix DNA-binding domain"/>
    <property type="match status" value="1"/>
</dbReference>
<evidence type="ECO:0000313" key="7">
    <source>
        <dbReference type="Proteomes" id="UP000053237"/>
    </source>
</evidence>
<dbReference type="InterPro" id="IPR017919">
    <property type="entry name" value="TFIIE/TFIIEa_HTH"/>
</dbReference>
<dbReference type="GO" id="GO:0006367">
    <property type="term" value="P:transcription initiation at RNA polymerase II promoter"/>
    <property type="evidence" value="ECO:0007669"/>
    <property type="project" value="InterPro"/>
</dbReference>
<organism evidence="6 7">
    <name type="scientific">Albugo candida</name>
    <dbReference type="NCBI Taxonomy" id="65357"/>
    <lineage>
        <taxon>Eukaryota</taxon>
        <taxon>Sar</taxon>
        <taxon>Stramenopiles</taxon>
        <taxon>Oomycota</taxon>
        <taxon>Peronosporomycetes</taxon>
        <taxon>Albuginales</taxon>
        <taxon>Albuginaceae</taxon>
        <taxon>Albugo</taxon>
    </lineage>
</organism>
<accession>A0A024GRY7</accession>
<keyword evidence="7" id="KW-1185">Reference proteome</keyword>
<dbReference type="OrthoDB" id="361102at2759"/>
<keyword evidence="2" id="KW-0805">Transcription regulation</keyword>
<sequence length="459" mass="52455">MAGLVEKLVNLVGRAFYSDEHVVVLRALLREKFMKDDEMGNAVNLQTRQVRKIVNELHQDQLICVQVLNDKRLGGSSSMSYWYIDYKYFVDVVQYRLYVMHERLKENEQLEIERQTFQCKDPDCGREYTALEAQLLLMPGQYQFRCGHCGEILNECDNNDRLEKIQNLQRKFKDQMNKQSGMHDGIYELLRRIGDFVREGHALPSNLPSDNRAAGIGGNSVRVANANNARAKNGAYSPSVAKNGGEGNNSSQGKANQPYLFPYTSQEQEIIIDIAGNEPIEDDYLNLSQNKKKQQKTETKKGNSAIPEFLQGSSITGHLVSNNVELSTPASTHGLTSKDYSESTNGNLNELQRQELFKKAYLAELERYNEESEVSKTVEVNVDKQGWDAEMNETFEEEELEEIEWEACSMELDEDSSFEALVQGEKKSLRMINDDDLHQMSDEEFLNFYQNYGPKPIKS</sequence>
<dbReference type="Pfam" id="PF02002">
    <property type="entry name" value="TFIIE_alpha"/>
    <property type="match status" value="1"/>
</dbReference>
<dbReference type="InParanoid" id="A0A024GRY7"/>
<evidence type="ECO:0000256" key="3">
    <source>
        <dbReference type="ARBA" id="ARBA00023163"/>
    </source>
</evidence>
<dbReference type="GO" id="GO:0005673">
    <property type="term" value="C:transcription factor TFIIE complex"/>
    <property type="evidence" value="ECO:0007669"/>
    <property type="project" value="TreeGrafter"/>
</dbReference>
<dbReference type="InterPro" id="IPR036388">
    <property type="entry name" value="WH-like_DNA-bd_sf"/>
</dbReference>
<dbReference type="Gene3D" id="3.30.40.10">
    <property type="entry name" value="Zinc/RING finger domain, C3HC4 (zinc finger)"/>
    <property type="match status" value="1"/>
</dbReference>
<feature type="domain" description="HTH TFE/IIEalpha-type" evidence="5">
    <location>
        <begin position="5"/>
        <end position="94"/>
    </location>
</feature>
<dbReference type="PROSITE" id="PS51344">
    <property type="entry name" value="HTH_TFE_IIE"/>
    <property type="match status" value="1"/>
</dbReference>
<dbReference type="EMBL" id="CAIX01000299">
    <property type="protein sequence ID" value="CCI49461.1"/>
    <property type="molecule type" value="Genomic_DNA"/>
</dbReference>
<proteinExistence type="inferred from homology"/>
<evidence type="ECO:0000313" key="6">
    <source>
        <dbReference type="EMBL" id="CCI49461.1"/>
    </source>
</evidence>
<dbReference type="AlphaFoldDB" id="A0A024GRY7"/>
<evidence type="ECO:0000256" key="4">
    <source>
        <dbReference type="SAM" id="MobiDB-lite"/>
    </source>
</evidence>
<dbReference type="InterPro" id="IPR024550">
    <property type="entry name" value="TFIIEa/SarR/Rpc3_HTH_dom"/>
</dbReference>
<reference evidence="6 7" key="1">
    <citation type="submission" date="2012-05" db="EMBL/GenBank/DDBJ databases">
        <title>Recombination and specialization in a pathogen metapopulation.</title>
        <authorList>
            <person name="Gardiner A."/>
            <person name="Kemen E."/>
            <person name="Schultz-Larsen T."/>
            <person name="MacLean D."/>
            <person name="Van Oosterhout C."/>
            <person name="Jones J.D.G."/>
        </authorList>
    </citation>
    <scope>NUCLEOTIDE SEQUENCE [LARGE SCALE GENOMIC DNA]</scope>
    <source>
        <strain evidence="6 7">Ac Nc2</strain>
    </source>
</reference>
<dbReference type="SUPFAM" id="SSF57783">
    <property type="entry name" value="Zinc beta-ribbon"/>
    <property type="match status" value="1"/>
</dbReference>
<evidence type="ECO:0000259" key="5">
    <source>
        <dbReference type="PROSITE" id="PS51344"/>
    </source>
</evidence>
<comment type="similarity">
    <text evidence="1">Belongs to the TFIIE alpha subunit family.</text>
</comment>
<dbReference type="Proteomes" id="UP000053237">
    <property type="component" value="Unassembled WGS sequence"/>
</dbReference>
<name>A0A024GRY7_9STRA</name>
<dbReference type="PANTHER" id="PTHR13097:SF7">
    <property type="entry name" value="GENERAL TRANSCRIPTION FACTOR IIE SUBUNIT 1"/>
    <property type="match status" value="1"/>
</dbReference>
<keyword evidence="3" id="KW-0804">Transcription</keyword>
<protein>
    <recommendedName>
        <fullName evidence="5">HTH TFE/IIEalpha-type domain-containing protein</fullName>
    </recommendedName>
</protein>
<dbReference type="InterPro" id="IPR039997">
    <property type="entry name" value="TFE"/>
</dbReference>
<evidence type="ECO:0000256" key="2">
    <source>
        <dbReference type="ARBA" id="ARBA00023015"/>
    </source>
</evidence>
<dbReference type="PANTHER" id="PTHR13097">
    <property type="entry name" value="TRANSCRIPTION INITIATION FACTOR IIE, ALPHA SUBUNIT"/>
    <property type="match status" value="1"/>
</dbReference>
<gene>
    <name evidence="6" type="ORF">BN9_107770</name>
</gene>
<dbReference type="InterPro" id="IPR002853">
    <property type="entry name" value="TFIIE_asu"/>
</dbReference>
<dbReference type="InterPro" id="IPR013083">
    <property type="entry name" value="Znf_RING/FYVE/PHD"/>
</dbReference>
<evidence type="ECO:0000256" key="1">
    <source>
        <dbReference type="ARBA" id="ARBA00008947"/>
    </source>
</evidence>
<dbReference type="SMART" id="SM00531">
    <property type="entry name" value="TFIIE"/>
    <property type="match status" value="1"/>
</dbReference>
<feature type="region of interest" description="Disordered" evidence="4">
    <location>
        <begin position="233"/>
        <end position="258"/>
    </location>
</feature>
<dbReference type="STRING" id="65357.A0A024GRY7"/>
<comment type="caution">
    <text evidence="6">The sequence shown here is derived from an EMBL/GenBank/DDBJ whole genome shotgun (WGS) entry which is preliminary data.</text>
</comment>